<dbReference type="InterPro" id="IPR051859">
    <property type="entry name" value="DCAF"/>
</dbReference>
<reference evidence="5" key="1">
    <citation type="submission" date="2021-03" db="EMBL/GenBank/DDBJ databases">
        <title>Evolutionary innovations through gain and loss of genes in the ectomycorrhizal Boletales.</title>
        <authorList>
            <person name="Wu G."/>
            <person name="Miyauchi S."/>
            <person name="Morin E."/>
            <person name="Yang Z.-L."/>
            <person name="Xu J."/>
            <person name="Martin F.M."/>
        </authorList>
    </citation>
    <scope>NUCLEOTIDE SEQUENCE</scope>
    <source>
        <strain evidence="5">BR01</strain>
    </source>
</reference>
<keyword evidence="1 3" id="KW-0853">WD repeat</keyword>
<feature type="repeat" description="WD" evidence="3">
    <location>
        <begin position="364"/>
        <end position="398"/>
    </location>
</feature>
<accession>A0A8I2Z190</accession>
<evidence type="ECO:0000256" key="3">
    <source>
        <dbReference type="PROSITE-ProRule" id="PRU00221"/>
    </source>
</evidence>
<dbReference type="Proteomes" id="UP000683000">
    <property type="component" value="Unassembled WGS sequence"/>
</dbReference>
<dbReference type="GO" id="GO:0080008">
    <property type="term" value="C:Cul4-RING E3 ubiquitin ligase complex"/>
    <property type="evidence" value="ECO:0007669"/>
    <property type="project" value="TreeGrafter"/>
</dbReference>
<evidence type="ECO:0000313" key="6">
    <source>
        <dbReference type="Proteomes" id="UP000683000"/>
    </source>
</evidence>
<keyword evidence="2" id="KW-0677">Repeat</keyword>
<dbReference type="SUPFAM" id="SSF50978">
    <property type="entry name" value="WD40 repeat-like"/>
    <property type="match status" value="1"/>
</dbReference>
<protein>
    <submittedName>
        <fullName evidence="5">WD40-repeat-containing domain protein</fullName>
    </submittedName>
</protein>
<dbReference type="GO" id="GO:0043161">
    <property type="term" value="P:proteasome-mediated ubiquitin-dependent protein catabolic process"/>
    <property type="evidence" value="ECO:0007669"/>
    <property type="project" value="TreeGrafter"/>
</dbReference>
<dbReference type="PROSITE" id="PS50082">
    <property type="entry name" value="WD_REPEATS_2"/>
    <property type="match status" value="2"/>
</dbReference>
<feature type="compositionally biased region" description="Acidic residues" evidence="4">
    <location>
        <begin position="97"/>
        <end position="111"/>
    </location>
</feature>
<dbReference type="Gene3D" id="2.130.10.10">
    <property type="entry name" value="YVTN repeat-like/Quinoprotein amine dehydrogenase"/>
    <property type="match status" value="2"/>
</dbReference>
<organism evidence="5 6">
    <name type="scientific">Boletus reticuloceps</name>
    <dbReference type="NCBI Taxonomy" id="495285"/>
    <lineage>
        <taxon>Eukaryota</taxon>
        <taxon>Fungi</taxon>
        <taxon>Dikarya</taxon>
        <taxon>Basidiomycota</taxon>
        <taxon>Agaricomycotina</taxon>
        <taxon>Agaricomycetes</taxon>
        <taxon>Agaricomycetidae</taxon>
        <taxon>Boletales</taxon>
        <taxon>Boletineae</taxon>
        <taxon>Boletaceae</taxon>
        <taxon>Boletoideae</taxon>
        <taxon>Boletus</taxon>
    </lineage>
</organism>
<dbReference type="PANTHER" id="PTHR19847">
    <property type="entry name" value="DDB1- AND CUL4-ASSOCIATED FACTOR 11"/>
    <property type="match status" value="1"/>
</dbReference>
<evidence type="ECO:0000256" key="2">
    <source>
        <dbReference type="ARBA" id="ARBA00022737"/>
    </source>
</evidence>
<proteinExistence type="predicted"/>
<name>A0A8I2Z190_9AGAM</name>
<keyword evidence="6" id="KW-1185">Reference proteome</keyword>
<comment type="caution">
    <text evidence="5">The sequence shown here is derived from an EMBL/GenBank/DDBJ whole genome shotgun (WGS) entry which is preliminary data.</text>
</comment>
<dbReference type="PANTHER" id="PTHR19847:SF7">
    <property type="entry name" value="DDB1- AND CUL4-ASSOCIATED FACTOR 11"/>
    <property type="match status" value="1"/>
</dbReference>
<feature type="repeat" description="WD" evidence="3">
    <location>
        <begin position="412"/>
        <end position="446"/>
    </location>
</feature>
<dbReference type="PROSITE" id="PS50294">
    <property type="entry name" value="WD_REPEATS_REGION"/>
    <property type="match status" value="2"/>
</dbReference>
<evidence type="ECO:0000256" key="1">
    <source>
        <dbReference type="ARBA" id="ARBA00022574"/>
    </source>
</evidence>
<feature type="region of interest" description="Disordered" evidence="4">
    <location>
        <begin position="91"/>
        <end position="129"/>
    </location>
</feature>
<dbReference type="InterPro" id="IPR036322">
    <property type="entry name" value="WD40_repeat_dom_sf"/>
</dbReference>
<dbReference type="InterPro" id="IPR015943">
    <property type="entry name" value="WD40/YVTN_repeat-like_dom_sf"/>
</dbReference>
<gene>
    <name evidence="5" type="ORF">JVT61DRAFT_5378</name>
</gene>
<dbReference type="InterPro" id="IPR020472">
    <property type="entry name" value="WD40_PAC1"/>
</dbReference>
<dbReference type="InterPro" id="IPR001680">
    <property type="entry name" value="WD40_rpt"/>
</dbReference>
<dbReference type="Pfam" id="PF00400">
    <property type="entry name" value="WD40"/>
    <property type="match status" value="4"/>
</dbReference>
<evidence type="ECO:0000313" key="5">
    <source>
        <dbReference type="EMBL" id="KAG6380983.1"/>
    </source>
</evidence>
<dbReference type="AlphaFoldDB" id="A0A8I2Z190"/>
<sequence>MPEYEFDLAMPEDDDDEAFDGPDAYLEGDDNVLELEDEVHSQDPSGSIAEILRSLFDLQQLQPGNATERTISSGTNEGNSIYGDLVRLLQAGPSSGDQDEEDDHADDDDEYLTGSPWHRQWYPPHTEPQKTGVELLMGGEFGRVSDKLRSNKGSKNVSRLLLDRSRNPRGILSREELSSGLIPNSNGTAVASNGSNLYAGQFSKDSSFYYTCCQDFRLHVYDMTSPPAKYIKPWRNPQRRTTLPIDHDRDHESTLKVLKIIQGHPGRWTITDSHLSPDNERMIYSSISPTVYITNTLDPSTVQTPIHFADQGRRQSPSLWGIYDHESFGIWSCRFSADGNEVIAGGNGHIFVYDLLADRRTVKIKAHSDDVNSCCWADTASGNVLISASDDMFLKVWDRRSLGGSRKPSGVLVGHTEGITCVSAKGDGRYIISNGKDQALRLWDLRKMCGSDDFDSFARIDYRCRDYDYRYGHFPKPRRPAHPKDCSVMAYRGHAVLRTLIRCNFSPAETTGGQYIYSGSADGRIHIWSLDGRIVQVLDRSRTLPISYDPSGPEPEPLTASRATVCVRDVSWSSREPVLMSVGWESSRVGGSIVARHEWKGLSKMANSLEDFVEKRRIEISQRAMTRATGYRRVPGAFEEDDEDE</sequence>
<evidence type="ECO:0000256" key="4">
    <source>
        <dbReference type="SAM" id="MobiDB-lite"/>
    </source>
</evidence>
<dbReference type="SMART" id="SM00320">
    <property type="entry name" value="WD40"/>
    <property type="match status" value="6"/>
</dbReference>
<dbReference type="OrthoDB" id="63070at2759"/>
<dbReference type="PRINTS" id="PR00320">
    <property type="entry name" value="GPROTEINBRPT"/>
</dbReference>
<dbReference type="EMBL" id="JAGFBS010000002">
    <property type="protein sequence ID" value="KAG6380983.1"/>
    <property type="molecule type" value="Genomic_DNA"/>
</dbReference>